<sequence length="61" mass="6459">MPVIFLKSGGTVTCGGYTIKNGVIKAIGPKFENTSLPKEKSTPAETDIPLLNILFVIPGKL</sequence>
<gene>
    <name evidence="1" type="ORF">CH330_06480</name>
</gene>
<reference evidence="1 2" key="1">
    <citation type="submission" date="2017-07" db="EMBL/GenBank/DDBJ databases">
        <title>Recovery of genomes from metagenomes via a dereplication, aggregation, and scoring strategy.</title>
        <authorList>
            <person name="Sieber C.M."/>
            <person name="Probst A.J."/>
            <person name="Sharrar A."/>
            <person name="Thomas B.C."/>
            <person name="Hess M."/>
            <person name="Tringe S.G."/>
            <person name="Banfield J.F."/>
        </authorList>
    </citation>
    <scope>NUCLEOTIDE SEQUENCE [LARGE SCALE GENOMIC DNA]</scope>
    <source>
        <strain evidence="1">JGI_Cruoil_03_51_56</strain>
    </source>
</reference>
<comment type="caution">
    <text evidence="1">The sequence shown here is derived from an EMBL/GenBank/DDBJ whole genome shotgun (WGS) entry which is preliminary data.</text>
</comment>
<dbReference type="Proteomes" id="UP000215559">
    <property type="component" value="Unassembled WGS sequence"/>
</dbReference>
<proteinExistence type="predicted"/>
<protein>
    <submittedName>
        <fullName evidence="1">Uncharacterized protein</fullName>
    </submittedName>
</protein>
<evidence type="ECO:0000313" key="1">
    <source>
        <dbReference type="EMBL" id="OYD15171.1"/>
    </source>
</evidence>
<evidence type="ECO:0000313" key="2">
    <source>
        <dbReference type="Proteomes" id="UP000215559"/>
    </source>
</evidence>
<accession>A0A235BSI3</accession>
<dbReference type="AlphaFoldDB" id="A0A235BSI3"/>
<organism evidence="1 2">
    <name type="scientific">candidate division WOR-3 bacterium JGI_Cruoil_03_51_56</name>
    <dbReference type="NCBI Taxonomy" id="1973747"/>
    <lineage>
        <taxon>Bacteria</taxon>
        <taxon>Bacteria division WOR-3</taxon>
    </lineage>
</organism>
<dbReference type="EMBL" id="NOZP01000119">
    <property type="protein sequence ID" value="OYD15171.1"/>
    <property type="molecule type" value="Genomic_DNA"/>
</dbReference>
<name>A0A235BSI3_UNCW3</name>